<name>A0A369WU88_9GAMM</name>
<dbReference type="NCBIfam" id="TIGR01128">
    <property type="entry name" value="holA"/>
    <property type="match status" value="1"/>
</dbReference>
<evidence type="ECO:0000256" key="2">
    <source>
        <dbReference type="ARBA" id="ARBA00017703"/>
    </source>
</evidence>
<dbReference type="Pfam" id="PF06144">
    <property type="entry name" value="DNA_pol3_delta"/>
    <property type="match status" value="1"/>
</dbReference>
<dbReference type="Pfam" id="PF14840">
    <property type="entry name" value="DNA_pol3_delt_C"/>
    <property type="match status" value="1"/>
</dbReference>
<dbReference type="InterPro" id="IPR032780">
    <property type="entry name" value="DNA_pol3_delt_C"/>
</dbReference>
<dbReference type="GO" id="GO:0003677">
    <property type="term" value="F:DNA binding"/>
    <property type="evidence" value="ECO:0007669"/>
    <property type="project" value="InterPro"/>
</dbReference>
<evidence type="ECO:0000313" key="13">
    <source>
        <dbReference type="Proteomes" id="UP000253769"/>
    </source>
</evidence>
<keyword evidence="3" id="KW-0808">Transferase</keyword>
<dbReference type="PANTHER" id="PTHR34388">
    <property type="entry name" value="DNA POLYMERASE III SUBUNIT DELTA"/>
    <property type="match status" value="1"/>
</dbReference>
<comment type="caution">
    <text evidence="12">The sequence shown here is derived from an EMBL/GenBank/DDBJ whole genome shotgun (WGS) entry which is preliminary data.</text>
</comment>
<dbReference type="SUPFAM" id="SSF48019">
    <property type="entry name" value="post-AAA+ oligomerization domain-like"/>
    <property type="match status" value="1"/>
</dbReference>
<keyword evidence="6" id="KW-0239">DNA-directed DNA polymerase</keyword>
<dbReference type="Gene3D" id="1.20.272.10">
    <property type="match status" value="1"/>
</dbReference>
<evidence type="ECO:0000256" key="1">
    <source>
        <dbReference type="ARBA" id="ARBA00012417"/>
    </source>
</evidence>
<dbReference type="Gene3D" id="1.10.8.60">
    <property type="match status" value="1"/>
</dbReference>
<proteinExistence type="inferred from homology"/>
<dbReference type="OrthoDB" id="9770982at2"/>
<dbReference type="GO" id="GO:0006261">
    <property type="term" value="P:DNA-templated DNA replication"/>
    <property type="evidence" value="ECO:0007669"/>
    <property type="project" value="TreeGrafter"/>
</dbReference>
<evidence type="ECO:0000256" key="6">
    <source>
        <dbReference type="ARBA" id="ARBA00022932"/>
    </source>
</evidence>
<dbReference type="GO" id="GO:0009360">
    <property type="term" value="C:DNA polymerase III complex"/>
    <property type="evidence" value="ECO:0007669"/>
    <property type="project" value="UniProtKB-UniRule"/>
</dbReference>
<dbReference type="CDD" id="cd18138">
    <property type="entry name" value="HLD_clamp_pol_III_delta"/>
    <property type="match status" value="1"/>
</dbReference>
<dbReference type="Proteomes" id="UP000253769">
    <property type="component" value="Unassembled WGS sequence"/>
</dbReference>
<accession>A0A369WU88</accession>
<dbReference type="PANTHER" id="PTHR34388:SF1">
    <property type="entry name" value="DNA POLYMERASE III SUBUNIT DELTA"/>
    <property type="match status" value="1"/>
</dbReference>
<dbReference type="Gene3D" id="3.40.50.300">
    <property type="entry name" value="P-loop containing nucleotide triphosphate hydrolases"/>
    <property type="match status" value="1"/>
</dbReference>
<organism evidence="12 13">
    <name type="scientific">Motiliproteus coralliicola</name>
    <dbReference type="NCBI Taxonomy" id="2283196"/>
    <lineage>
        <taxon>Bacteria</taxon>
        <taxon>Pseudomonadati</taxon>
        <taxon>Pseudomonadota</taxon>
        <taxon>Gammaproteobacteria</taxon>
        <taxon>Oceanospirillales</taxon>
        <taxon>Oceanospirillaceae</taxon>
        <taxon>Motiliproteus</taxon>
    </lineage>
</organism>
<comment type="similarity">
    <text evidence="7">Belongs to the DNA polymerase HolA subunit family.</text>
</comment>
<evidence type="ECO:0000313" key="12">
    <source>
        <dbReference type="EMBL" id="RDE24106.1"/>
    </source>
</evidence>
<sequence length="340" mass="37453">MKLKPEQLGSHLKQPLQPVYLLTGDEPLLVQEAGDQLRAAARQQGFSEREVFHAEPGFSWDSLLESSQSLSLFAERRLIELHIPNGKPGTKGAETLNRLLAPAPEDTLILIYCPRLDASAQRSSWFKAIDKAGAILQFWPVEANRLPGWIQQRCRGLGLSIDPDAAQLLADRVEGNLLAAVQEIEKLKLLSPDNSLSEQLVGGGVANNARYDTFALVDAALAGNSSRCLRVLQGLRGEGVEPIQILGSLSWEVRKLSELKQHPGPLNDALFKKQRIFGKRQALVGQALKRLQPLQLNRMLQLCAAIDQSIKGMCNQDPWQQLAELSLQLCGQPCLADLID</sequence>
<evidence type="ECO:0000256" key="8">
    <source>
        <dbReference type="ARBA" id="ARBA00049244"/>
    </source>
</evidence>
<evidence type="ECO:0000256" key="3">
    <source>
        <dbReference type="ARBA" id="ARBA00022679"/>
    </source>
</evidence>
<evidence type="ECO:0000259" key="10">
    <source>
        <dbReference type="Pfam" id="PF06144"/>
    </source>
</evidence>
<dbReference type="InterPro" id="IPR005790">
    <property type="entry name" value="DNA_polIII_delta"/>
</dbReference>
<evidence type="ECO:0000256" key="5">
    <source>
        <dbReference type="ARBA" id="ARBA00022705"/>
    </source>
</evidence>
<evidence type="ECO:0000256" key="9">
    <source>
        <dbReference type="NCBIfam" id="TIGR01128"/>
    </source>
</evidence>
<dbReference type="AlphaFoldDB" id="A0A369WU88"/>
<feature type="domain" description="DNA polymerase III subunit delta C-terminal" evidence="11">
    <location>
        <begin position="214"/>
        <end position="333"/>
    </location>
</feature>
<evidence type="ECO:0000256" key="7">
    <source>
        <dbReference type="ARBA" id="ARBA00034754"/>
    </source>
</evidence>
<comment type="catalytic activity">
    <reaction evidence="8">
        <text>DNA(n) + a 2'-deoxyribonucleoside 5'-triphosphate = DNA(n+1) + diphosphate</text>
        <dbReference type="Rhea" id="RHEA:22508"/>
        <dbReference type="Rhea" id="RHEA-COMP:17339"/>
        <dbReference type="Rhea" id="RHEA-COMP:17340"/>
        <dbReference type="ChEBI" id="CHEBI:33019"/>
        <dbReference type="ChEBI" id="CHEBI:61560"/>
        <dbReference type="ChEBI" id="CHEBI:173112"/>
        <dbReference type="EC" id="2.7.7.7"/>
    </reaction>
</comment>
<protein>
    <recommendedName>
        <fullName evidence="2 9">DNA polymerase III subunit delta</fullName>
        <ecNumber evidence="1 9">2.7.7.7</ecNumber>
    </recommendedName>
</protein>
<keyword evidence="5" id="KW-0235">DNA replication</keyword>
<keyword evidence="4" id="KW-0548">Nucleotidyltransferase</keyword>
<reference evidence="12 13" key="1">
    <citation type="submission" date="2018-07" db="EMBL/GenBank/DDBJ databases">
        <title>Motiliproteus coralliicola sp. nov., a bacterium isolated from Coral.</title>
        <authorList>
            <person name="Wang G."/>
        </authorList>
    </citation>
    <scope>NUCLEOTIDE SEQUENCE [LARGE SCALE GENOMIC DNA]</scope>
    <source>
        <strain evidence="12 13">C34</strain>
    </source>
</reference>
<dbReference type="EMBL" id="QQOH01000001">
    <property type="protein sequence ID" value="RDE24106.1"/>
    <property type="molecule type" value="Genomic_DNA"/>
</dbReference>
<dbReference type="SUPFAM" id="SSF52540">
    <property type="entry name" value="P-loop containing nucleoside triphosphate hydrolases"/>
    <property type="match status" value="1"/>
</dbReference>
<dbReference type="InterPro" id="IPR010372">
    <property type="entry name" value="DNA_pol3_delta_N"/>
</dbReference>
<evidence type="ECO:0000256" key="4">
    <source>
        <dbReference type="ARBA" id="ARBA00022695"/>
    </source>
</evidence>
<dbReference type="GO" id="GO:0003887">
    <property type="term" value="F:DNA-directed DNA polymerase activity"/>
    <property type="evidence" value="ECO:0007669"/>
    <property type="project" value="UniProtKB-UniRule"/>
</dbReference>
<dbReference type="RefSeq" id="WP_114693688.1">
    <property type="nucleotide sequence ID" value="NZ_QQOH01000001.1"/>
</dbReference>
<gene>
    <name evidence="12" type="ORF">DV711_00420</name>
</gene>
<evidence type="ECO:0000259" key="11">
    <source>
        <dbReference type="Pfam" id="PF14840"/>
    </source>
</evidence>
<keyword evidence="13" id="KW-1185">Reference proteome</keyword>
<dbReference type="InterPro" id="IPR027417">
    <property type="entry name" value="P-loop_NTPase"/>
</dbReference>
<dbReference type="EC" id="2.7.7.7" evidence="1 9"/>
<dbReference type="InterPro" id="IPR008921">
    <property type="entry name" value="DNA_pol3_clamp-load_cplx_C"/>
</dbReference>
<feature type="domain" description="DNA polymerase III delta N-terminal" evidence="10">
    <location>
        <begin position="20"/>
        <end position="135"/>
    </location>
</feature>